<dbReference type="Gene3D" id="3.40.5.60">
    <property type="match status" value="1"/>
</dbReference>
<dbReference type="Pfam" id="PF05916">
    <property type="entry name" value="Sld5"/>
    <property type="match status" value="1"/>
</dbReference>
<evidence type="ECO:0000256" key="5">
    <source>
        <dbReference type="ARBA" id="ARBA00023242"/>
    </source>
</evidence>
<organism evidence="9 10">
    <name type="scientific">Wallemia ichthyophaga (strain EXF-994 / CBS 113033)</name>
    <dbReference type="NCBI Taxonomy" id="1299270"/>
    <lineage>
        <taxon>Eukaryota</taxon>
        <taxon>Fungi</taxon>
        <taxon>Dikarya</taxon>
        <taxon>Basidiomycota</taxon>
        <taxon>Wallemiomycotina</taxon>
        <taxon>Wallemiomycetes</taxon>
        <taxon>Wallemiales</taxon>
        <taxon>Wallemiaceae</taxon>
        <taxon>Wallemia</taxon>
    </lineage>
</organism>
<dbReference type="GO" id="GO:0000811">
    <property type="term" value="C:GINS complex"/>
    <property type="evidence" value="ECO:0007669"/>
    <property type="project" value="TreeGrafter"/>
</dbReference>
<dbReference type="EMBL" id="KE007224">
    <property type="protein sequence ID" value="EOR04662.1"/>
    <property type="molecule type" value="Genomic_DNA"/>
</dbReference>
<feature type="domain" description="DNA replication complex GINS protein SLD5 C-terminal" evidence="8">
    <location>
        <begin position="205"/>
        <end position="256"/>
    </location>
</feature>
<evidence type="ECO:0000313" key="10">
    <source>
        <dbReference type="Proteomes" id="UP000014064"/>
    </source>
</evidence>
<evidence type="ECO:0000256" key="2">
    <source>
        <dbReference type="ARBA" id="ARBA00008187"/>
    </source>
</evidence>
<protein>
    <recommendedName>
        <fullName evidence="3">DNA replication complex GINS protein SLD5</fullName>
    </recommendedName>
</protein>
<evidence type="ECO:0000256" key="3">
    <source>
        <dbReference type="ARBA" id="ARBA00014804"/>
    </source>
</evidence>
<evidence type="ECO:0000259" key="8">
    <source>
        <dbReference type="Pfam" id="PF16922"/>
    </source>
</evidence>
<dbReference type="InterPro" id="IPR008591">
    <property type="entry name" value="GINS_Sld5"/>
</dbReference>
<dbReference type="GeneID" id="20373369"/>
<dbReference type="eggNOG" id="KOG3176">
    <property type="taxonomic scope" value="Eukaryota"/>
</dbReference>
<dbReference type="STRING" id="1299270.R9AR18"/>
<evidence type="ECO:0000256" key="6">
    <source>
        <dbReference type="SAM" id="MobiDB-lite"/>
    </source>
</evidence>
<dbReference type="PANTHER" id="PTHR21206">
    <property type="entry name" value="SLD5 PROTEIN"/>
    <property type="match status" value="1"/>
</dbReference>
<feature type="region of interest" description="Disordered" evidence="6">
    <location>
        <begin position="1"/>
        <end position="40"/>
    </location>
</feature>
<dbReference type="OMA" id="ILETAWI"/>
<keyword evidence="5" id="KW-0539">Nucleus</keyword>
<dbReference type="Pfam" id="PF16922">
    <property type="entry name" value="SLD5_C"/>
    <property type="match status" value="1"/>
</dbReference>
<reference evidence="10" key="1">
    <citation type="journal article" date="2013" name="BMC Genomics">
        <title>Genome and transcriptome sequencing of the halophilic fungus Wallemia ichthyophaga: haloadaptations present and absent.</title>
        <authorList>
            <person name="Zajc J."/>
            <person name="Liu Y."/>
            <person name="Dai W."/>
            <person name="Yang Z."/>
            <person name="Hu J."/>
            <person name="Gostincar C."/>
            <person name="Gunde-Cimerman N."/>
        </authorList>
    </citation>
    <scope>NUCLEOTIDE SEQUENCE [LARGE SCALE GENOMIC DNA]</scope>
    <source>
        <strain evidence="10">EXF-994 / CBS 113033</strain>
    </source>
</reference>
<dbReference type="GO" id="GO:0006261">
    <property type="term" value="P:DNA-templated DNA replication"/>
    <property type="evidence" value="ECO:0007669"/>
    <property type="project" value="InterPro"/>
</dbReference>
<dbReference type="RefSeq" id="XP_009266090.1">
    <property type="nucleotide sequence ID" value="XM_009267815.1"/>
</dbReference>
<dbReference type="OrthoDB" id="338231at2759"/>
<comment type="similarity">
    <text evidence="2">Belongs to the GINS4/SLD5 family.</text>
</comment>
<sequence>MSRRNQLLSSMDVDDDDEMPSMPSMRPSSYAQRTEDTGSSKPMIDIDELMAQDADTPECALAQLTRAWVAERGAPVLLEWQGDVVDEVMSQVEEQTKIVESLKSDDRSTDEEHFQLILVQTEVERAKYVITSYVRARLSKIEEFAQYIVANPSSHTNLSGIELSHARKFWRLVENHYQMSVLQGLPTAMRGLEDNQNGKSMMAEPDVDTAVFIRARRNVGEVQLPQQAIQLMKNDCYLVRYRDVSYLIASGGVEIV</sequence>
<dbReference type="InterPro" id="IPR031633">
    <property type="entry name" value="SLD5_C"/>
</dbReference>
<evidence type="ECO:0000256" key="1">
    <source>
        <dbReference type="ARBA" id="ARBA00004123"/>
    </source>
</evidence>
<dbReference type="SUPFAM" id="SSF160059">
    <property type="entry name" value="PriA/YqbF domain"/>
    <property type="match status" value="1"/>
</dbReference>
<dbReference type="InterPro" id="IPR038749">
    <property type="entry name" value="Sld5_GINS_A"/>
</dbReference>
<dbReference type="KEGG" id="wic:J056_000417"/>
<dbReference type="CDD" id="cd11711">
    <property type="entry name" value="GINS_A_Sld5"/>
    <property type="match status" value="1"/>
</dbReference>
<feature type="domain" description="GINS subunit" evidence="7">
    <location>
        <begin position="96"/>
        <end position="178"/>
    </location>
</feature>
<dbReference type="InterPro" id="IPR036224">
    <property type="entry name" value="GINS_bundle-like_dom_sf"/>
</dbReference>
<dbReference type="SUPFAM" id="SSF158573">
    <property type="entry name" value="GINS helical bundle-like"/>
    <property type="match status" value="1"/>
</dbReference>
<dbReference type="GO" id="GO:0000727">
    <property type="term" value="P:double-strand break repair via break-induced replication"/>
    <property type="evidence" value="ECO:0007669"/>
    <property type="project" value="TreeGrafter"/>
</dbReference>
<dbReference type="InterPro" id="IPR021151">
    <property type="entry name" value="GINS_A"/>
</dbReference>
<keyword evidence="10" id="KW-1185">Reference proteome</keyword>
<dbReference type="PANTHER" id="PTHR21206:SF0">
    <property type="entry name" value="DNA REPLICATION COMPLEX GINS PROTEIN SLD5"/>
    <property type="match status" value="1"/>
</dbReference>
<proteinExistence type="inferred from homology"/>
<evidence type="ECO:0000259" key="7">
    <source>
        <dbReference type="Pfam" id="PF05916"/>
    </source>
</evidence>
<dbReference type="CDD" id="cd21692">
    <property type="entry name" value="GINS_B_Sld5"/>
    <property type="match status" value="1"/>
</dbReference>
<comment type="subcellular location">
    <subcellularLocation>
        <location evidence="1">Nucleus</location>
    </subcellularLocation>
</comment>
<name>R9AR18_WALI9</name>
<keyword evidence="4" id="KW-0235">DNA replication</keyword>
<accession>R9AR18</accession>
<dbReference type="Gene3D" id="1.20.58.1030">
    <property type="match status" value="1"/>
</dbReference>
<dbReference type="AlphaFoldDB" id="R9AR18"/>
<gene>
    <name evidence="9" type="ORF">J056_000417</name>
</gene>
<evidence type="ECO:0000256" key="4">
    <source>
        <dbReference type="ARBA" id="ARBA00022705"/>
    </source>
</evidence>
<feature type="compositionally biased region" description="Low complexity" evidence="6">
    <location>
        <begin position="20"/>
        <end position="29"/>
    </location>
</feature>
<evidence type="ECO:0000313" key="9">
    <source>
        <dbReference type="EMBL" id="EOR04662.1"/>
    </source>
</evidence>
<dbReference type="Proteomes" id="UP000014064">
    <property type="component" value="Unassembled WGS sequence"/>
</dbReference>
<dbReference type="HOGENOM" id="CLU_071893_2_1_1"/>